<evidence type="ECO:0000256" key="2">
    <source>
        <dbReference type="ARBA" id="ARBA00022605"/>
    </source>
</evidence>
<reference evidence="8 9" key="1">
    <citation type="submission" date="2014-05" db="EMBL/GenBank/DDBJ databases">
        <title>De novo Genome Sequence of Spirocheata sp.</title>
        <authorList>
            <person name="Shivani Y."/>
            <person name="Subhash Y."/>
            <person name="Tushar L."/>
            <person name="Sasikala C."/>
            <person name="Ramana C.V."/>
        </authorList>
    </citation>
    <scope>NUCLEOTIDE SEQUENCE [LARGE SCALE GENOMIC DNA]</scope>
    <source>
        <strain evidence="8 9">JC230</strain>
    </source>
</reference>
<dbReference type="SUPFAM" id="SSF53167">
    <property type="entry name" value="Purine and uridine phosphorylases"/>
    <property type="match status" value="1"/>
</dbReference>
<evidence type="ECO:0000259" key="7">
    <source>
        <dbReference type="Pfam" id="PF01048"/>
    </source>
</evidence>
<accession>A0A098QVZ8</accession>
<evidence type="ECO:0000256" key="4">
    <source>
        <dbReference type="ARBA" id="ARBA00023167"/>
    </source>
</evidence>
<dbReference type="STRING" id="1480694.DC28_10925"/>
<dbReference type="GO" id="GO:0008782">
    <property type="term" value="F:adenosylhomocysteine nucleosidase activity"/>
    <property type="evidence" value="ECO:0007669"/>
    <property type="project" value="UniProtKB-UniRule"/>
</dbReference>
<feature type="active site" description="Proton acceptor" evidence="6">
    <location>
        <position position="11"/>
    </location>
</feature>
<dbReference type="OrthoDB" id="9792278at2"/>
<dbReference type="InterPro" id="IPR035994">
    <property type="entry name" value="Nucleoside_phosphorylase_sf"/>
</dbReference>
<feature type="active site" description="Proton donor" evidence="6">
    <location>
        <position position="197"/>
    </location>
</feature>
<dbReference type="CDD" id="cd09008">
    <property type="entry name" value="MTAN"/>
    <property type="match status" value="1"/>
</dbReference>
<evidence type="ECO:0000256" key="5">
    <source>
        <dbReference type="ARBA" id="ARBA00050313"/>
    </source>
</evidence>
<dbReference type="UniPathway" id="UPA00904">
    <property type="reaction ID" value="UER00871"/>
</dbReference>
<dbReference type="HAMAP" id="MF_01684">
    <property type="entry name" value="Salvage_MtnN"/>
    <property type="match status" value="1"/>
</dbReference>
<dbReference type="GO" id="GO:0019284">
    <property type="term" value="P:L-methionine salvage from S-adenosylmethionine"/>
    <property type="evidence" value="ECO:0007669"/>
    <property type="project" value="TreeGrafter"/>
</dbReference>
<dbReference type="Gene3D" id="3.40.50.1580">
    <property type="entry name" value="Nucleoside phosphorylase domain"/>
    <property type="match status" value="1"/>
</dbReference>
<dbReference type="eggNOG" id="COG0775">
    <property type="taxonomic scope" value="Bacteria"/>
</dbReference>
<protein>
    <recommendedName>
        <fullName evidence="6">5'-methylthioadenosine/S-adenosylhomocysteine nucleosidase</fullName>
        <shortName evidence="6">MTA/SAH nucleosidase</shortName>
        <shortName evidence="6">MTAN</shortName>
        <ecNumber evidence="6">3.2.2.9</ecNumber>
    </recommendedName>
    <alternativeName>
        <fullName evidence="6">5'-deoxyadenosine nucleosidase</fullName>
        <shortName evidence="6">DOA nucleosidase</shortName>
        <shortName evidence="6">dAdo nucleosidase</shortName>
    </alternativeName>
    <alternativeName>
        <fullName evidence="6">5'-methylthioadenosine nucleosidase</fullName>
        <shortName evidence="6">MTA nucleosidase</shortName>
    </alternativeName>
    <alternativeName>
        <fullName evidence="6">S-adenosylhomocysteine nucleosidase</fullName>
        <shortName evidence="6">AdoHcy nucleosidase</shortName>
        <shortName evidence="6">SAH nucleosidase</shortName>
        <shortName evidence="6">SRH nucleosidase</shortName>
    </alternativeName>
</protein>
<dbReference type="GO" id="GO:0008930">
    <property type="term" value="F:methylthioadenosine nucleosidase activity"/>
    <property type="evidence" value="ECO:0007669"/>
    <property type="project" value="UniProtKB-UniRule"/>
</dbReference>
<dbReference type="GO" id="GO:0009164">
    <property type="term" value="P:nucleoside catabolic process"/>
    <property type="evidence" value="ECO:0007669"/>
    <property type="project" value="InterPro"/>
</dbReference>
<dbReference type="NCBIfam" id="NF004079">
    <property type="entry name" value="PRK05584.1"/>
    <property type="match status" value="1"/>
</dbReference>
<evidence type="ECO:0000256" key="1">
    <source>
        <dbReference type="ARBA" id="ARBA00004945"/>
    </source>
</evidence>
<comment type="similarity">
    <text evidence="6">Belongs to the PNP/UDP phosphorylase family. MtnN subfamily.</text>
</comment>
<dbReference type="GO" id="GO:0019509">
    <property type="term" value="P:L-methionine salvage from methylthioadenosine"/>
    <property type="evidence" value="ECO:0007669"/>
    <property type="project" value="UniProtKB-UniRule"/>
</dbReference>
<dbReference type="EC" id="3.2.2.9" evidence="6"/>
<comment type="catalytic activity">
    <reaction evidence="6">
        <text>S-adenosyl-L-homocysteine + H2O = S-(5-deoxy-D-ribos-5-yl)-L-homocysteine + adenine</text>
        <dbReference type="Rhea" id="RHEA:17805"/>
        <dbReference type="ChEBI" id="CHEBI:15377"/>
        <dbReference type="ChEBI" id="CHEBI:16708"/>
        <dbReference type="ChEBI" id="CHEBI:57856"/>
        <dbReference type="ChEBI" id="CHEBI:58195"/>
        <dbReference type="EC" id="3.2.2.9"/>
    </reaction>
</comment>
<feature type="binding site" evidence="6">
    <location>
        <begin position="173"/>
        <end position="174"/>
    </location>
    <ligand>
        <name>substrate</name>
    </ligand>
</feature>
<comment type="catalytic activity">
    <reaction evidence="5">
        <text>5'-deoxyadenosine + H2O = 5-deoxy-D-ribose + adenine</text>
        <dbReference type="Rhea" id="RHEA:29859"/>
        <dbReference type="ChEBI" id="CHEBI:15377"/>
        <dbReference type="ChEBI" id="CHEBI:16708"/>
        <dbReference type="ChEBI" id="CHEBI:17319"/>
        <dbReference type="ChEBI" id="CHEBI:149540"/>
        <dbReference type="EC" id="3.2.2.9"/>
    </reaction>
    <physiologicalReaction direction="left-to-right" evidence="5">
        <dbReference type="Rhea" id="RHEA:29860"/>
    </physiologicalReaction>
</comment>
<comment type="caution">
    <text evidence="8">The sequence shown here is derived from an EMBL/GenBank/DDBJ whole genome shotgun (WGS) entry which is preliminary data.</text>
</comment>
<keyword evidence="9" id="KW-1185">Reference proteome</keyword>
<comment type="catalytic activity">
    <reaction evidence="6">
        <text>S-methyl-5'-thioadenosine + H2O = 5-(methylsulfanyl)-D-ribose + adenine</text>
        <dbReference type="Rhea" id="RHEA:13617"/>
        <dbReference type="ChEBI" id="CHEBI:15377"/>
        <dbReference type="ChEBI" id="CHEBI:16708"/>
        <dbReference type="ChEBI" id="CHEBI:17509"/>
        <dbReference type="ChEBI" id="CHEBI:78440"/>
        <dbReference type="EC" id="3.2.2.9"/>
    </reaction>
</comment>
<dbReference type="EMBL" id="JNUP01000065">
    <property type="protein sequence ID" value="KGE71746.1"/>
    <property type="molecule type" value="Genomic_DNA"/>
</dbReference>
<keyword evidence="3 6" id="KW-0378">Hydrolase</keyword>
<feature type="binding site" evidence="6">
    <location>
        <position position="77"/>
    </location>
    <ligand>
        <name>substrate</name>
    </ligand>
</feature>
<proteinExistence type="inferred from homology"/>
<comment type="function">
    <text evidence="6">Catalyzes the irreversible cleavage of the glycosidic bond in both 5'-methylthioadenosine (MTA) and S-adenosylhomocysteine (SAH/AdoHcy) to adenine and the corresponding thioribose, 5'-methylthioribose and S-ribosylhomocysteine, respectively. Also cleaves 5'-deoxyadenosine, a toxic by-product of radical S-adenosylmethionine (SAM) enzymes, into 5-deoxyribose and adenine.</text>
</comment>
<organism evidence="8 9">
    <name type="scientific">Spirochaeta lutea</name>
    <dbReference type="NCBI Taxonomy" id="1480694"/>
    <lineage>
        <taxon>Bacteria</taxon>
        <taxon>Pseudomonadati</taxon>
        <taxon>Spirochaetota</taxon>
        <taxon>Spirochaetia</taxon>
        <taxon>Spirochaetales</taxon>
        <taxon>Spirochaetaceae</taxon>
        <taxon>Spirochaeta</taxon>
    </lineage>
</organism>
<dbReference type="NCBIfam" id="TIGR01704">
    <property type="entry name" value="MTA_SAH-Nsdase"/>
    <property type="match status" value="1"/>
</dbReference>
<dbReference type="AlphaFoldDB" id="A0A098QVZ8"/>
<evidence type="ECO:0000256" key="6">
    <source>
        <dbReference type="HAMAP-Rule" id="MF_01684"/>
    </source>
</evidence>
<dbReference type="Proteomes" id="UP000029692">
    <property type="component" value="Unassembled WGS sequence"/>
</dbReference>
<gene>
    <name evidence="6" type="primary">mtnN</name>
    <name evidence="8" type="ORF">DC28_10925</name>
</gene>
<dbReference type="RefSeq" id="WP_037548220.1">
    <property type="nucleotide sequence ID" value="NZ_JNUP01000065.1"/>
</dbReference>
<dbReference type="InterPro" id="IPR010049">
    <property type="entry name" value="MTA_SAH_Nsdase"/>
</dbReference>
<evidence type="ECO:0000256" key="3">
    <source>
        <dbReference type="ARBA" id="ARBA00022801"/>
    </source>
</evidence>
<feature type="domain" description="Nucleoside phosphorylase" evidence="7">
    <location>
        <begin position="2"/>
        <end position="227"/>
    </location>
</feature>
<evidence type="ECO:0000313" key="9">
    <source>
        <dbReference type="Proteomes" id="UP000029692"/>
    </source>
</evidence>
<feature type="binding site" evidence="6">
    <location>
        <position position="152"/>
    </location>
    <ligand>
        <name>substrate</name>
    </ligand>
</feature>
<dbReference type="PANTHER" id="PTHR46832:SF1">
    <property type="entry name" value="5'-METHYLTHIOADENOSINE_S-ADENOSYLHOMOCYSTEINE NUCLEOSIDASE"/>
    <property type="match status" value="1"/>
</dbReference>
<keyword evidence="4 6" id="KW-0486">Methionine biosynthesis</keyword>
<comment type="pathway">
    <text evidence="1 6">Amino-acid biosynthesis; L-methionine biosynthesis via salvage pathway; S-methyl-5-thio-alpha-D-ribose 1-phosphate from S-methyl-5'-thioadenosine (hydrolase route): step 1/2.</text>
</comment>
<dbReference type="GO" id="GO:0005829">
    <property type="term" value="C:cytosol"/>
    <property type="evidence" value="ECO:0007669"/>
    <property type="project" value="TreeGrafter"/>
</dbReference>
<dbReference type="Pfam" id="PF01048">
    <property type="entry name" value="PNP_UDP_1"/>
    <property type="match status" value="1"/>
</dbReference>
<dbReference type="FunFam" id="3.40.50.1580:FF:000001">
    <property type="entry name" value="MTA/SAH nucleosidase family protein"/>
    <property type="match status" value="1"/>
</dbReference>
<evidence type="ECO:0000313" key="8">
    <source>
        <dbReference type="EMBL" id="KGE71746.1"/>
    </source>
</evidence>
<sequence>MIGIIGAMEEEISLLLGELREPRTITREQFTFHTGLLRDHRVVILQCGIGKVNAAIGATLMIELFNPAFLVNTGAAGGIGPDLAIGDLIISREVIHHDVDVTAFGYQPGQIPGLPDRFTPDAGLLAAAQALLEHTTSFRGITGLVASGDVFMANPESLTGVLKRFPDVRAIEMEGAAIAQTCHQLGIPYLIIRAVSDRADEASTGDFEENLHLAARNSATAVCDLIEISHTITLEGEPS</sequence>
<name>A0A098QVZ8_9SPIO</name>
<keyword evidence="2 6" id="KW-0028">Amino-acid biosynthesis</keyword>
<dbReference type="PANTHER" id="PTHR46832">
    <property type="entry name" value="5'-METHYLTHIOADENOSINE/S-ADENOSYLHOMOCYSTEINE NUCLEOSIDASE"/>
    <property type="match status" value="1"/>
</dbReference>
<dbReference type="InterPro" id="IPR000845">
    <property type="entry name" value="Nucleoside_phosphorylase_d"/>
</dbReference>